<dbReference type="GO" id="GO:0004650">
    <property type="term" value="F:polygalacturonase activity"/>
    <property type="evidence" value="ECO:0007669"/>
    <property type="project" value="InterPro"/>
</dbReference>
<dbReference type="InterPro" id="IPR000743">
    <property type="entry name" value="Glyco_hydro_28"/>
</dbReference>
<evidence type="ECO:0000313" key="10">
    <source>
        <dbReference type="EMBL" id="MBC2602796.1"/>
    </source>
</evidence>
<dbReference type="InterPro" id="IPR011050">
    <property type="entry name" value="Pectin_lyase_fold/virulence"/>
</dbReference>
<dbReference type="Gene3D" id="2.160.20.10">
    <property type="entry name" value="Single-stranded right-handed beta-helix, Pectin lyase-like"/>
    <property type="match status" value="1"/>
</dbReference>
<gene>
    <name evidence="10" type="ORF">H5P30_13510</name>
</gene>
<evidence type="ECO:0000256" key="3">
    <source>
        <dbReference type="ARBA" id="ARBA00022801"/>
    </source>
</evidence>
<keyword evidence="3 9" id="KW-0378">Hydrolase</keyword>
<evidence type="ECO:0000256" key="4">
    <source>
        <dbReference type="ARBA" id="ARBA00023180"/>
    </source>
</evidence>
<sequence>MIQTFTHPRSCRFSTDFHLEVNGLPVEVLRTDAADFALFVYDATQGVAEVVVTVLDGGGDTPVIRPLRVGIRAEVQEDQKVSLTIQAAKKLSMEIPGRRPLYIWANAPEENPPQEGDPDVLFFKGGHSYDVGCLNMESGQTLYIEGGAVFKGRISTQGKSEVTIRGFGIFDGSYYEGEDVPSIFFERCKHVLIRDITMIYPSGWMIVPGACEHVEICNVKQIGEIMCTDGIDVVGSKYVHIHDCFLRNNDDCVVVKAFNMKRPCPDLCADLRVCPDEILVENCTLVNDHSGNAMEIGHELSVERVSNVTFRNIDVISVHGQGAVFSLHNNDRAIIENVLFEDIRIEHCWDKFIDFRISKSRFSSDDERGHIRNVTLRNINWWRPSHNEGYTISIMGGWDAEHLIENVTFENVCINGVPIQHIDELEITMRYSEGITLLESASAVLVQ</sequence>
<dbReference type="RefSeq" id="WP_185693460.1">
    <property type="nucleotide sequence ID" value="NZ_JACHVA010000101.1"/>
</dbReference>
<keyword evidence="5" id="KW-0119">Carbohydrate metabolism</keyword>
<dbReference type="Pfam" id="PF00295">
    <property type="entry name" value="Glyco_hydro_28"/>
    <property type="match status" value="1"/>
</dbReference>
<dbReference type="Proteomes" id="UP000525652">
    <property type="component" value="Unassembled WGS sequence"/>
</dbReference>
<dbReference type="EMBL" id="JACHVA010000101">
    <property type="protein sequence ID" value="MBC2602796.1"/>
    <property type="molecule type" value="Genomic_DNA"/>
</dbReference>
<organism evidence="10 11">
    <name type="scientific">Puniceicoccus vermicola</name>
    <dbReference type="NCBI Taxonomy" id="388746"/>
    <lineage>
        <taxon>Bacteria</taxon>
        <taxon>Pseudomonadati</taxon>
        <taxon>Verrucomicrobiota</taxon>
        <taxon>Opitutia</taxon>
        <taxon>Puniceicoccales</taxon>
        <taxon>Puniceicoccaceae</taxon>
        <taxon>Puniceicoccus</taxon>
    </lineage>
</organism>
<evidence type="ECO:0000256" key="6">
    <source>
        <dbReference type="ARBA" id="ARBA00023295"/>
    </source>
</evidence>
<comment type="function">
    <text evidence="8">Pectinolytic enzyme involved in the degradation of xylogalacturonan (xga), a galacturonan backbone heavily substituted with xylose, and which is one important component of the hairy regions of pectin. Activity requires a galacturonic acid backbone substituted with xylose.</text>
</comment>
<accession>A0A7X1E551</accession>
<comment type="similarity">
    <text evidence="1 9">Belongs to the glycosyl hydrolase 28 family.</text>
</comment>
<evidence type="ECO:0000256" key="2">
    <source>
        <dbReference type="ARBA" id="ARBA00022737"/>
    </source>
</evidence>
<keyword evidence="6 9" id="KW-0326">Glycosidase</keyword>
<reference evidence="10 11" key="1">
    <citation type="submission" date="2020-07" db="EMBL/GenBank/DDBJ databases">
        <authorList>
            <person name="Feng X."/>
        </authorList>
    </citation>
    <scope>NUCLEOTIDE SEQUENCE [LARGE SCALE GENOMIC DNA]</scope>
    <source>
        <strain evidence="10 11">JCM14086</strain>
    </source>
</reference>
<dbReference type="SUPFAM" id="SSF51126">
    <property type="entry name" value="Pectin lyase-like"/>
    <property type="match status" value="1"/>
</dbReference>
<dbReference type="InterPro" id="IPR012334">
    <property type="entry name" value="Pectin_lyas_fold"/>
</dbReference>
<evidence type="ECO:0000256" key="8">
    <source>
        <dbReference type="ARBA" id="ARBA00037278"/>
    </source>
</evidence>
<dbReference type="GO" id="GO:0000272">
    <property type="term" value="P:polysaccharide catabolic process"/>
    <property type="evidence" value="ECO:0007669"/>
    <property type="project" value="UniProtKB-KW"/>
</dbReference>
<evidence type="ECO:0000256" key="1">
    <source>
        <dbReference type="ARBA" id="ARBA00008834"/>
    </source>
</evidence>
<evidence type="ECO:0000313" key="11">
    <source>
        <dbReference type="Proteomes" id="UP000525652"/>
    </source>
</evidence>
<evidence type="ECO:0000256" key="9">
    <source>
        <dbReference type="RuleBase" id="RU361169"/>
    </source>
</evidence>
<proteinExistence type="inferred from homology"/>
<evidence type="ECO:0000256" key="7">
    <source>
        <dbReference type="ARBA" id="ARBA00023326"/>
    </source>
</evidence>
<keyword evidence="11" id="KW-1185">Reference proteome</keyword>
<dbReference type="AlphaFoldDB" id="A0A7X1E551"/>
<keyword evidence="7" id="KW-0624">Polysaccharide degradation</keyword>
<keyword evidence="2" id="KW-0677">Repeat</keyword>
<evidence type="ECO:0000256" key="5">
    <source>
        <dbReference type="ARBA" id="ARBA00023277"/>
    </source>
</evidence>
<dbReference type="PANTHER" id="PTHR31736:SF9">
    <property type="entry name" value="ENDO-XYLOGALACTURONAN HYDROLASE A-RELATED"/>
    <property type="match status" value="1"/>
</dbReference>
<protein>
    <submittedName>
        <fullName evidence="10">Uncharacterized protein</fullName>
    </submittedName>
</protein>
<keyword evidence="4" id="KW-0325">Glycoprotein</keyword>
<comment type="caution">
    <text evidence="10">The sequence shown here is derived from an EMBL/GenBank/DDBJ whole genome shotgun (WGS) entry which is preliminary data.</text>
</comment>
<dbReference type="PANTHER" id="PTHR31736">
    <property type="match status" value="1"/>
</dbReference>
<name>A0A7X1E551_9BACT</name>